<dbReference type="AlphaFoldDB" id="A0A4Y7XC99"/>
<evidence type="ECO:0000313" key="2">
    <source>
        <dbReference type="EMBL" id="TEU27265.1"/>
    </source>
</evidence>
<gene>
    <name evidence="2" type="ORF">E2B99_07060</name>
</gene>
<dbReference type="RefSeq" id="WP_134244221.1">
    <property type="nucleotide sequence ID" value="NZ_SNTY01000024.1"/>
</dbReference>
<evidence type="ECO:0000259" key="1">
    <source>
        <dbReference type="Pfam" id="PF12973"/>
    </source>
</evidence>
<dbReference type="EMBL" id="SNTY01000024">
    <property type="protein sequence ID" value="TEU27265.1"/>
    <property type="molecule type" value="Genomic_DNA"/>
</dbReference>
<reference evidence="2 3" key="1">
    <citation type="submission" date="2019-03" db="EMBL/GenBank/DDBJ databases">
        <title>Alkanindiges illinoisensis: a potential pathogenic isolated from ascites of a gastric cancer patient with abdominal metastasis.</title>
        <authorList>
            <person name="Hu X."/>
            <person name="Yang B."/>
            <person name="Yan X."/>
            <person name="Lin L."/>
            <person name="Zhao H."/>
            <person name="Zhou F."/>
            <person name="Su B."/>
            <person name="Chen J."/>
            <person name="Rui Y."/>
            <person name="Wang Q."/>
            <person name="Zheng L."/>
        </authorList>
    </citation>
    <scope>NUCLEOTIDE SEQUENCE [LARGE SCALE GENOMIC DNA]</scope>
    <source>
        <strain evidence="2 3">NFYY 23406</strain>
    </source>
</reference>
<evidence type="ECO:0000313" key="3">
    <source>
        <dbReference type="Proteomes" id="UP000297834"/>
    </source>
</evidence>
<dbReference type="CDD" id="cd20303">
    <property type="entry name" value="cupin_ChrR_1"/>
    <property type="match status" value="1"/>
</dbReference>
<dbReference type="Proteomes" id="UP000297834">
    <property type="component" value="Unassembled WGS sequence"/>
</dbReference>
<feature type="domain" description="ChrR-like cupin" evidence="1">
    <location>
        <begin position="10"/>
        <end position="112"/>
    </location>
</feature>
<dbReference type="OrthoDB" id="9801227at2"/>
<dbReference type="Gene3D" id="2.60.120.10">
    <property type="entry name" value="Jelly Rolls"/>
    <property type="match status" value="1"/>
</dbReference>
<name>A0A4Y7XC99_9GAMM</name>
<comment type="caution">
    <text evidence="2">The sequence shown here is derived from an EMBL/GenBank/DDBJ whole genome shotgun (WGS) entry which is preliminary data.</text>
</comment>
<dbReference type="Pfam" id="PF12973">
    <property type="entry name" value="Cupin_7"/>
    <property type="match status" value="1"/>
</dbReference>
<proteinExistence type="predicted"/>
<dbReference type="InterPro" id="IPR025979">
    <property type="entry name" value="ChrR-like_cupin_dom"/>
</dbReference>
<dbReference type="SUPFAM" id="SSF51182">
    <property type="entry name" value="RmlC-like cupins"/>
    <property type="match status" value="2"/>
</dbReference>
<protein>
    <submittedName>
        <fullName evidence="2">Anti-sigma factor</fullName>
    </submittedName>
</protein>
<sequence>MRINADFSKAAIMKPEDYHWLKSPGGEVERVMLDRIGNEKARATSLVRYAPQTIFPEHQHPHGEEILVLSGVFTENSTQHYPAGWYLRNPHNSKHTPSSEQGALIFVKLMQMHTSDTASIRIDTNNPKNWQYYGQRFICPLFQCEYENTFLENLNPHQSFEERSLNGMEILIVQGELMANKETYPTGSWIRLPPNASVNFQAGQSGATLYVKTGHLFSVQKFVEQYS</sequence>
<dbReference type="InterPro" id="IPR011051">
    <property type="entry name" value="RmlC_Cupin_sf"/>
</dbReference>
<dbReference type="InterPro" id="IPR014710">
    <property type="entry name" value="RmlC-like_jellyroll"/>
</dbReference>
<organism evidence="2 3">
    <name type="scientific">Alkanindiges illinoisensis</name>
    <dbReference type="NCBI Taxonomy" id="197183"/>
    <lineage>
        <taxon>Bacteria</taxon>
        <taxon>Pseudomonadati</taxon>
        <taxon>Pseudomonadota</taxon>
        <taxon>Gammaproteobacteria</taxon>
        <taxon>Moraxellales</taxon>
        <taxon>Moraxellaceae</taxon>
        <taxon>Alkanindiges</taxon>
    </lineage>
</organism>
<keyword evidence="3" id="KW-1185">Reference proteome</keyword>
<accession>A0A4Y7XC99</accession>